<dbReference type="OrthoDB" id="5328923at2"/>
<protein>
    <submittedName>
        <fullName evidence="1">Uncharacterized protein</fullName>
    </submittedName>
</protein>
<evidence type="ECO:0000313" key="2">
    <source>
        <dbReference type="Proteomes" id="UP000326944"/>
    </source>
</evidence>
<gene>
    <name evidence="1" type="ORF">FJR48_04120</name>
</gene>
<organism evidence="1 2">
    <name type="scientific">Sulfurimonas lithotrophica</name>
    <dbReference type="NCBI Taxonomy" id="2590022"/>
    <lineage>
        <taxon>Bacteria</taxon>
        <taxon>Pseudomonadati</taxon>
        <taxon>Campylobacterota</taxon>
        <taxon>Epsilonproteobacteria</taxon>
        <taxon>Campylobacterales</taxon>
        <taxon>Sulfurimonadaceae</taxon>
        <taxon>Sulfurimonas</taxon>
    </lineage>
</organism>
<dbReference type="KEGG" id="sulg:FJR48_04120"/>
<name>A0A5P8NZS4_9BACT</name>
<dbReference type="RefSeq" id="WP_152306892.1">
    <property type="nucleotide sequence ID" value="NZ_CP043617.1"/>
</dbReference>
<proteinExistence type="predicted"/>
<dbReference type="EMBL" id="CP043617">
    <property type="protein sequence ID" value="QFR48949.1"/>
    <property type="molecule type" value="Genomic_DNA"/>
</dbReference>
<dbReference type="Proteomes" id="UP000326944">
    <property type="component" value="Chromosome"/>
</dbReference>
<keyword evidence="2" id="KW-1185">Reference proteome</keyword>
<reference evidence="1 2" key="1">
    <citation type="submission" date="2019-09" db="EMBL/GenBank/DDBJ databases">
        <title>Sulfurimonas gotlandica sp. nov., a chemoautotrophic and psychrotolerant epsilonproteobacterium isolated from a pelagic redoxcline, and an emended description of the genus Sulfurimonas.</title>
        <authorList>
            <person name="Wang S."/>
            <person name="Jiang L."/>
            <person name="Shao S."/>
        </authorList>
    </citation>
    <scope>NUCLEOTIDE SEQUENCE [LARGE SCALE GENOMIC DNA]</scope>
    <source>
        <strain evidence="1 2">GYSZ_1</strain>
    </source>
</reference>
<sequence length="369" mass="43369">MSINGRILFYNSQTGEGKLILDTKEKIDFSVDVWDDFEVGPQSNILVECDIEDGILKSIKASPLDEPMQKSNFQKQETQKMFFDEDGGARYSVSETLKNYFSHIEDVIGEPPEIINTKAQLDYFLSKRFLLTAYNNLRGLDPSLYERKNIKEKINTIEELHKAYNSITEKIDIPHLAFEMIFLRVQPEYIEYQKKKEKYLNNIPILTKLINSLEPELKKGEGNLKVIKNPKISTELKNKLKKIRGRYVDAIHERACITEELSEMPDIKAIYTDRYFHDFERELSILQVKYKDMISRILNYKAYDLDVSIWQNASKSKMIQEYFKDAGIKGGYSTKTFLRYYLETLDKDKVKEEQEELFKLLDYLEKITK</sequence>
<evidence type="ECO:0000313" key="1">
    <source>
        <dbReference type="EMBL" id="QFR48949.1"/>
    </source>
</evidence>
<dbReference type="AlphaFoldDB" id="A0A5P8NZS4"/>
<accession>A0A5P8NZS4</accession>